<dbReference type="PANTHER" id="PTHR33619:SF3">
    <property type="entry name" value="POLYSACCHARIDE EXPORT PROTEIN GFCE-RELATED"/>
    <property type="match status" value="1"/>
</dbReference>
<keyword evidence="11" id="KW-0472">Membrane</keyword>
<feature type="signal peptide" evidence="15">
    <location>
        <begin position="1"/>
        <end position="23"/>
    </location>
</feature>
<dbReference type="Proteomes" id="UP000217448">
    <property type="component" value="Unassembled WGS sequence"/>
</dbReference>
<evidence type="ECO:0000259" key="17">
    <source>
        <dbReference type="Pfam" id="PF22461"/>
    </source>
</evidence>
<dbReference type="EMBL" id="NTHN02000041">
    <property type="protein sequence ID" value="MCT4372274.1"/>
    <property type="molecule type" value="Genomic_DNA"/>
</dbReference>
<keyword evidence="12" id="KW-0564">Palmitate</keyword>
<keyword evidence="9" id="KW-0406">Ion transport</keyword>
<evidence type="ECO:0000256" key="11">
    <source>
        <dbReference type="ARBA" id="ARBA00023136"/>
    </source>
</evidence>
<dbReference type="Gene3D" id="3.30.1950.10">
    <property type="entry name" value="wza like domain"/>
    <property type="match status" value="1"/>
</dbReference>
<keyword evidence="10" id="KW-0626">Porin</keyword>
<evidence type="ECO:0000256" key="12">
    <source>
        <dbReference type="ARBA" id="ARBA00023139"/>
    </source>
</evidence>
<keyword evidence="8" id="KW-0625">Polysaccharide transport</keyword>
<dbReference type="PANTHER" id="PTHR33619">
    <property type="entry name" value="POLYSACCHARIDE EXPORT PROTEIN GFCE-RELATED"/>
    <property type="match status" value="1"/>
</dbReference>
<keyword evidence="3" id="KW-0813">Transport</keyword>
<feature type="domain" description="SLBB" evidence="17">
    <location>
        <begin position="197"/>
        <end position="275"/>
    </location>
</feature>
<dbReference type="Pfam" id="PF22461">
    <property type="entry name" value="SLBB_2"/>
    <property type="match status" value="2"/>
</dbReference>
<keyword evidence="14" id="KW-0449">Lipoprotein</keyword>
<proteinExistence type="inferred from homology"/>
<keyword evidence="5" id="KW-0762">Sugar transport</keyword>
<evidence type="ECO:0000256" key="15">
    <source>
        <dbReference type="SAM" id="SignalP"/>
    </source>
</evidence>
<evidence type="ECO:0000256" key="10">
    <source>
        <dbReference type="ARBA" id="ARBA00023114"/>
    </source>
</evidence>
<evidence type="ECO:0000256" key="6">
    <source>
        <dbReference type="ARBA" id="ARBA00022692"/>
    </source>
</evidence>
<comment type="similarity">
    <text evidence="2">Belongs to the BexD/CtrA/VexA family.</text>
</comment>
<feature type="domain" description="SLBB" evidence="17">
    <location>
        <begin position="341"/>
        <end position="427"/>
    </location>
</feature>
<dbReference type="Gene3D" id="3.10.560.10">
    <property type="entry name" value="Outer membrane lipoprotein wza domain like"/>
    <property type="match status" value="2"/>
</dbReference>
<evidence type="ECO:0000313" key="18">
    <source>
        <dbReference type="EMBL" id="MCT4372274.1"/>
    </source>
</evidence>
<keyword evidence="7 15" id="KW-0732">Signal</keyword>
<keyword evidence="4" id="KW-1134">Transmembrane beta strand</keyword>
<dbReference type="Pfam" id="PF02563">
    <property type="entry name" value="Poly_export"/>
    <property type="match status" value="1"/>
</dbReference>
<keyword evidence="13" id="KW-0998">Cell outer membrane</keyword>
<keyword evidence="19" id="KW-1185">Reference proteome</keyword>
<organism evidence="18 19">
    <name type="scientific">Alloyangia mangrovi</name>
    <dbReference type="NCBI Taxonomy" id="1779329"/>
    <lineage>
        <taxon>Bacteria</taxon>
        <taxon>Pseudomonadati</taxon>
        <taxon>Pseudomonadota</taxon>
        <taxon>Alphaproteobacteria</taxon>
        <taxon>Rhodobacterales</taxon>
        <taxon>Roseobacteraceae</taxon>
        <taxon>Alloyangia</taxon>
    </lineage>
</organism>
<evidence type="ECO:0000256" key="7">
    <source>
        <dbReference type="ARBA" id="ARBA00022729"/>
    </source>
</evidence>
<name>A0ABT2KN33_9RHOB</name>
<reference evidence="19" key="1">
    <citation type="submission" date="2023-07" db="EMBL/GenBank/DDBJ databases">
        <title>Yangia mangrovi SAOS 153D genome.</title>
        <authorList>
            <person name="Verma A."/>
            <person name="Pal Y."/>
            <person name="Sundharam S."/>
            <person name="Bisht B."/>
            <person name="Srinivasan K."/>
        </authorList>
    </citation>
    <scope>NUCLEOTIDE SEQUENCE [LARGE SCALE GENOMIC DNA]</scope>
    <source>
        <strain evidence="19">SAOS 153D</strain>
    </source>
</reference>
<evidence type="ECO:0000256" key="4">
    <source>
        <dbReference type="ARBA" id="ARBA00022452"/>
    </source>
</evidence>
<evidence type="ECO:0000259" key="16">
    <source>
        <dbReference type="Pfam" id="PF02563"/>
    </source>
</evidence>
<evidence type="ECO:0000313" key="19">
    <source>
        <dbReference type="Proteomes" id="UP000217448"/>
    </source>
</evidence>
<accession>A0ABT2KN33</accession>
<feature type="domain" description="Polysaccharide export protein N-terminal" evidence="16">
    <location>
        <begin position="105"/>
        <end position="191"/>
    </location>
</feature>
<dbReference type="InterPro" id="IPR049712">
    <property type="entry name" value="Poly_export"/>
</dbReference>
<evidence type="ECO:0000256" key="9">
    <source>
        <dbReference type="ARBA" id="ARBA00023065"/>
    </source>
</evidence>
<dbReference type="InterPro" id="IPR054765">
    <property type="entry name" value="SLBB_dom"/>
</dbReference>
<sequence>MGKKALSSLAVTGLLMLGGCGVAYQSPSVNPMSASASKVRVLAITPETVLAANRSGYSPKELPAVFFANAGGGSTQRGAGAVPDPVVDYQPRPDMLETRVPPAVPDAPYTIGIGDVLLLATPQTGSTVEQLTGLLAASNSRQGYTVQDDGAIAIPNVGRVQVAGTTLEEAENRLFQRLVENQIDPTFSLEVAEFNSKKVSIGGAVAQPAVAPITLTPLYLDEALAAAGGITAEDLDYASVRIYRDGTIYQIPLRELYSSSRLSRVQLTNGDAVFVDTEYTLDRAQAYFEERIRLAEFRQDARIAALNELNAEVNIRRGALAEERENYMTRLELDSVDRDYVYLTGEVNKQARYPLPFGRTATLADALYSNDGVPTRTGNVAEIYVLRGSPDPREFGALTAWHLDGRNAANFLLATRFELRPNDVVFVAEQPVTRWSRVVTQITPSLITSTAAQLN</sequence>
<comment type="subcellular location">
    <subcellularLocation>
        <location evidence="1">Cell outer membrane</location>
        <topology evidence="1">Multi-pass membrane protein</topology>
    </subcellularLocation>
</comment>
<evidence type="ECO:0000256" key="2">
    <source>
        <dbReference type="ARBA" id="ARBA00009450"/>
    </source>
</evidence>
<evidence type="ECO:0000256" key="8">
    <source>
        <dbReference type="ARBA" id="ARBA00023047"/>
    </source>
</evidence>
<dbReference type="PROSITE" id="PS51257">
    <property type="entry name" value="PROKAR_LIPOPROTEIN"/>
    <property type="match status" value="1"/>
</dbReference>
<evidence type="ECO:0000256" key="1">
    <source>
        <dbReference type="ARBA" id="ARBA00004571"/>
    </source>
</evidence>
<evidence type="ECO:0000256" key="5">
    <source>
        <dbReference type="ARBA" id="ARBA00022597"/>
    </source>
</evidence>
<keyword evidence="6" id="KW-0812">Transmembrane</keyword>
<dbReference type="RefSeq" id="WP_176476492.1">
    <property type="nucleotide sequence ID" value="NZ_NTHN02000041.1"/>
</dbReference>
<evidence type="ECO:0000256" key="13">
    <source>
        <dbReference type="ARBA" id="ARBA00023237"/>
    </source>
</evidence>
<evidence type="ECO:0000256" key="3">
    <source>
        <dbReference type="ARBA" id="ARBA00022448"/>
    </source>
</evidence>
<dbReference type="InterPro" id="IPR003715">
    <property type="entry name" value="Poly_export_N"/>
</dbReference>
<protein>
    <submittedName>
        <fullName evidence="18">Polysaccharide biosynthesis/export family protein</fullName>
    </submittedName>
</protein>
<feature type="chain" id="PRO_5045878443" evidence="15">
    <location>
        <begin position="24"/>
        <end position="455"/>
    </location>
</feature>
<gene>
    <name evidence="18" type="ORF">CLG85_018915</name>
</gene>
<evidence type="ECO:0000256" key="14">
    <source>
        <dbReference type="ARBA" id="ARBA00023288"/>
    </source>
</evidence>
<comment type="caution">
    <text evidence="18">The sequence shown here is derived from an EMBL/GenBank/DDBJ whole genome shotgun (WGS) entry which is preliminary data.</text>
</comment>